<name>A0A956NF68_UNCEI</name>
<reference evidence="1" key="1">
    <citation type="submission" date="2020-04" db="EMBL/GenBank/DDBJ databases">
        <authorList>
            <person name="Zhang T."/>
        </authorList>
    </citation>
    <scope>NUCLEOTIDE SEQUENCE</scope>
    <source>
        <strain evidence="1">HKST-UBA02</strain>
    </source>
</reference>
<sequence>MSATVWTMNRAWLDRTLTMSVILLSLCGLVGLAWAFDPEIRRVYQTDPRACVELCETYLETPGLSDSSRIDVLLFQARAYHLLGERDRVVETLRKVAAIDPDYELDGPAHGSIWREYLEVFGPALKRRPGISTVAVFDFKNCVTGEDREEWDGAAVVFTRKLQGTLESSTTLDLVERERIEHVLEELQLADLQDEATRVRAGAMLGAQSMVFAELAKLDKDVVIVARVVETETSKILGTEEVVFRGSSSKGLPEIEKLGQALAEVLRAKLDEAALGANQYDAWVEYGRAMDSLRSGSEARALRHVSAALEHDPKFSQARTLFENLEGSAWMAGGVAPR</sequence>
<evidence type="ECO:0008006" key="3">
    <source>
        <dbReference type="Google" id="ProtNLM"/>
    </source>
</evidence>
<gene>
    <name evidence="1" type="ORF">KDA27_13040</name>
</gene>
<comment type="caution">
    <text evidence="1">The sequence shown here is derived from an EMBL/GenBank/DDBJ whole genome shotgun (WGS) entry which is preliminary data.</text>
</comment>
<protein>
    <recommendedName>
        <fullName evidence="3">Tetratricopeptide repeat protein</fullName>
    </recommendedName>
</protein>
<reference evidence="1" key="2">
    <citation type="journal article" date="2021" name="Microbiome">
        <title>Successional dynamics and alternative stable states in a saline activated sludge microbial community over 9 years.</title>
        <authorList>
            <person name="Wang Y."/>
            <person name="Ye J."/>
            <person name="Ju F."/>
            <person name="Liu L."/>
            <person name="Boyd J.A."/>
            <person name="Deng Y."/>
            <person name="Parks D.H."/>
            <person name="Jiang X."/>
            <person name="Yin X."/>
            <person name="Woodcroft B.J."/>
            <person name="Tyson G.W."/>
            <person name="Hugenholtz P."/>
            <person name="Polz M.F."/>
            <person name="Zhang T."/>
        </authorList>
    </citation>
    <scope>NUCLEOTIDE SEQUENCE</scope>
    <source>
        <strain evidence="1">HKST-UBA02</strain>
    </source>
</reference>
<dbReference type="InterPro" id="IPR011990">
    <property type="entry name" value="TPR-like_helical_dom_sf"/>
</dbReference>
<organism evidence="1 2">
    <name type="scientific">Eiseniibacteriota bacterium</name>
    <dbReference type="NCBI Taxonomy" id="2212470"/>
    <lineage>
        <taxon>Bacteria</taxon>
        <taxon>Candidatus Eiseniibacteriota</taxon>
    </lineage>
</organism>
<evidence type="ECO:0000313" key="1">
    <source>
        <dbReference type="EMBL" id="MCA9756723.1"/>
    </source>
</evidence>
<proteinExistence type="predicted"/>
<dbReference type="AlphaFoldDB" id="A0A956NF68"/>
<evidence type="ECO:0000313" key="2">
    <source>
        <dbReference type="Proteomes" id="UP000739538"/>
    </source>
</evidence>
<dbReference type="Gene3D" id="3.40.50.10610">
    <property type="entry name" value="ABC-type transport auxiliary lipoprotein component"/>
    <property type="match status" value="1"/>
</dbReference>
<dbReference type="SUPFAM" id="SSF48452">
    <property type="entry name" value="TPR-like"/>
    <property type="match status" value="1"/>
</dbReference>
<accession>A0A956NF68</accession>
<dbReference type="EMBL" id="JAGQHS010000064">
    <property type="protein sequence ID" value="MCA9756723.1"/>
    <property type="molecule type" value="Genomic_DNA"/>
</dbReference>
<dbReference type="Proteomes" id="UP000739538">
    <property type="component" value="Unassembled WGS sequence"/>
</dbReference>